<keyword evidence="4" id="KW-0862">Zinc</keyword>
<evidence type="ECO:0000313" key="8">
    <source>
        <dbReference type="Proteomes" id="UP000674318"/>
    </source>
</evidence>
<dbReference type="OrthoDB" id="256333at2759"/>
<evidence type="ECO:0000259" key="6">
    <source>
        <dbReference type="Pfam" id="PF08240"/>
    </source>
</evidence>
<sequence length="86" mass="9183">MCTTSSARRDCRVKIHSVGICGSDVHYYEHGHIGPFVVERPMILGHEASGTIVAVGAEVKNLKAGDRVALEPGIPRWDSAQTLGGL</sequence>
<name>A0A836H7D1_9TRYP</name>
<evidence type="ECO:0000313" key="7">
    <source>
        <dbReference type="EMBL" id="KAG5495012.1"/>
    </source>
</evidence>
<gene>
    <name evidence="7" type="ORF">JKF63_02064</name>
</gene>
<evidence type="ECO:0000256" key="3">
    <source>
        <dbReference type="ARBA" id="ARBA00022723"/>
    </source>
</evidence>
<dbReference type="GO" id="GO:0016491">
    <property type="term" value="F:oxidoreductase activity"/>
    <property type="evidence" value="ECO:0007669"/>
    <property type="project" value="UniProtKB-KW"/>
</dbReference>
<comment type="similarity">
    <text evidence="2">Belongs to the zinc-containing alcohol dehydrogenase family.</text>
</comment>
<dbReference type="PANTHER" id="PTHR43161">
    <property type="entry name" value="SORBITOL DEHYDROGENASE"/>
    <property type="match status" value="1"/>
</dbReference>
<evidence type="ECO:0000256" key="1">
    <source>
        <dbReference type="ARBA" id="ARBA00001947"/>
    </source>
</evidence>
<accession>A0A836H7D1</accession>
<evidence type="ECO:0000256" key="5">
    <source>
        <dbReference type="ARBA" id="ARBA00023002"/>
    </source>
</evidence>
<reference evidence="7 8" key="1">
    <citation type="submission" date="2021-02" db="EMBL/GenBank/DDBJ databases">
        <title>Porcisia hertigi Genome sequencing and assembly.</title>
        <authorList>
            <person name="Almutairi H."/>
            <person name="Gatherer D."/>
        </authorList>
    </citation>
    <scope>NUCLEOTIDE SEQUENCE [LARGE SCALE GENOMIC DNA]</scope>
    <source>
        <strain evidence="7 8">C119</strain>
    </source>
</reference>
<dbReference type="EMBL" id="JAFJZO010000033">
    <property type="protein sequence ID" value="KAG5495012.1"/>
    <property type="molecule type" value="Genomic_DNA"/>
</dbReference>
<proteinExistence type="inferred from homology"/>
<evidence type="ECO:0000256" key="2">
    <source>
        <dbReference type="ARBA" id="ARBA00008072"/>
    </source>
</evidence>
<dbReference type="KEGG" id="phet:94288184"/>
<keyword evidence="8" id="KW-1185">Reference proteome</keyword>
<dbReference type="Gene3D" id="3.90.180.10">
    <property type="entry name" value="Medium-chain alcohol dehydrogenases, catalytic domain"/>
    <property type="match status" value="1"/>
</dbReference>
<dbReference type="GeneID" id="94288184"/>
<keyword evidence="5" id="KW-0560">Oxidoreductase</keyword>
<dbReference type="PANTHER" id="PTHR43161:SF9">
    <property type="entry name" value="SORBITOL DEHYDROGENASE"/>
    <property type="match status" value="1"/>
</dbReference>
<dbReference type="InterPro" id="IPR011032">
    <property type="entry name" value="GroES-like_sf"/>
</dbReference>
<dbReference type="Proteomes" id="UP000674318">
    <property type="component" value="Unassembled WGS sequence"/>
</dbReference>
<comment type="cofactor">
    <cofactor evidence="1">
        <name>Zn(2+)</name>
        <dbReference type="ChEBI" id="CHEBI:29105"/>
    </cofactor>
</comment>
<feature type="domain" description="Alcohol dehydrogenase-like N-terminal" evidence="6">
    <location>
        <begin position="10"/>
        <end position="73"/>
    </location>
</feature>
<dbReference type="SUPFAM" id="SSF50129">
    <property type="entry name" value="GroES-like"/>
    <property type="match status" value="1"/>
</dbReference>
<dbReference type="AlphaFoldDB" id="A0A836H7D1"/>
<organism evidence="7 8">
    <name type="scientific">Porcisia hertigi</name>
    <dbReference type="NCBI Taxonomy" id="2761500"/>
    <lineage>
        <taxon>Eukaryota</taxon>
        <taxon>Discoba</taxon>
        <taxon>Euglenozoa</taxon>
        <taxon>Kinetoplastea</taxon>
        <taxon>Metakinetoplastina</taxon>
        <taxon>Trypanosomatida</taxon>
        <taxon>Trypanosomatidae</taxon>
        <taxon>Leishmaniinae</taxon>
        <taxon>Porcisia</taxon>
    </lineage>
</organism>
<comment type="caution">
    <text evidence="7">The sequence shown here is derived from an EMBL/GenBank/DDBJ whole genome shotgun (WGS) entry which is preliminary data.</text>
</comment>
<evidence type="ECO:0000256" key="4">
    <source>
        <dbReference type="ARBA" id="ARBA00022833"/>
    </source>
</evidence>
<dbReference type="InterPro" id="IPR013154">
    <property type="entry name" value="ADH-like_N"/>
</dbReference>
<dbReference type="InterPro" id="IPR002328">
    <property type="entry name" value="ADH_Zn_CS"/>
</dbReference>
<dbReference type="Pfam" id="PF08240">
    <property type="entry name" value="ADH_N"/>
    <property type="match status" value="1"/>
</dbReference>
<protein>
    <recommendedName>
        <fullName evidence="6">Alcohol dehydrogenase-like N-terminal domain-containing protein</fullName>
    </recommendedName>
</protein>
<dbReference type="PROSITE" id="PS00059">
    <property type="entry name" value="ADH_ZINC"/>
    <property type="match status" value="1"/>
</dbReference>
<keyword evidence="3" id="KW-0479">Metal-binding</keyword>
<dbReference type="RefSeq" id="XP_067754264.1">
    <property type="nucleotide sequence ID" value="XM_067898107.1"/>
</dbReference>
<dbReference type="GO" id="GO:0008270">
    <property type="term" value="F:zinc ion binding"/>
    <property type="evidence" value="ECO:0007669"/>
    <property type="project" value="InterPro"/>
</dbReference>